<dbReference type="Ensembl" id="ENSACAT00000044826.1">
    <property type="protein sequence ID" value="ENSACAP00000041397.1"/>
    <property type="gene ID" value="ENSACAG00000039571.1"/>
</dbReference>
<keyword evidence="4 10" id="KW-0812">Transmembrane</keyword>
<evidence type="ECO:0000256" key="2">
    <source>
        <dbReference type="ARBA" id="ARBA00010631"/>
    </source>
</evidence>
<feature type="transmembrane region" description="Helical" evidence="10">
    <location>
        <begin position="98"/>
        <end position="118"/>
    </location>
</feature>
<accession>A0A803U1Q7</accession>
<keyword evidence="12" id="KW-1185">Reference proteome</keyword>
<feature type="region of interest" description="Disordered" evidence="9">
    <location>
        <begin position="1"/>
        <end position="25"/>
    </location>
</feature>
<keyword evidence="6 10" id="KW-0472">Membrane</keyword>
<organism evidence="11 12">
    <name type="scientific">Anolis carolinensis</name>
    <name type="common">Green anole</name>
    <name type="synonym">American chameleon</name>
    <dbReference type="NCBI Taxonomy" id="28377"/>
    <lineage>
        <taxon>Eukaryota</taxon>
        <taxon>Metazoa</taxon>
        <taxon>Chordata</taxon>
        <taxon>Craniata</taxon>
        <taxon>Vertebrata</taxon>
        <taxon>Euteleostomi</taxon>
        <taxon>Lepidosauria</taxon>
        <taxon>Squamata</taxon>
        <taxon>Bifurcata</taxon>
        <taxon>Unidentata</taxon>
        <taxon>Episquamata</taxon>
        <taxon>Toxicofera</taxon>
        <taxon>Iguania</taxon>
        <taxon>Dactyloidae</taxon>
        <taxon>Anolis</taxon>
    </lineage>
</organism>
<reference evidence="11" key="2">
    <citation type="submission" date="2025-08" db="UniProtKB">
        <authorList>
            <consortium name="Ensembl"/>
        </authorList>
    </citation>
    <scope>IDENTIFICATION</scope>
</reference>
<dbReference type="GO" id="GO:0005637">
    <property type="term" value="C:nuclear inner membrane"/>
    <property type="evidence" value="ECO:0007669"/>
    <property type="project" value="UniProtKB-SubCell"/>
</dbReference>
<dbReference type="GeneTree" id="ENSGT00390000008146"/>
<evidence type="ECO:0000256" key="1">
    <source>
        <dbReference type="ARBA" id="ARBA00004473"/>
    </source>
</evidence>
<feature type="transmembrane region" description="Helical" evidence="10">
    <location>
        <begin position="175"/>
        <end position="198"/>
    </location>
</feature>
<evidence type="ECO:0000256" key="7">
    <source>
        <dbReference type="ARBA" id="ARBA00031700"/>
    </source>
</evidence>
<dbReference type="InterPro" id="IPR033580">
    <property type="entry name" value="Nurim-like"/>
</dbReference>
<dbReference type="AlphaFoldDB" id="A0A803U1Q7"/>
<evidence type="ECO:0000256" key="3">
    <source>
        <dbReference type="ARBA" id="ARBA00013379"/>
    </source>
</evidence>
<reference evidence="11" key="3">
    <citation type="submission" date="2025-09" db="UniProtKB">
        <authorList>
            <consortium name="Ensembl"/>
        </authorList>
    </citation>
    <scope>IDENTIFICATION</scope>
</reference>
<evidence type="ECO:0000313" key="12">
    <source>
        <dbReference type="Proteomes" id="UP000001646"/>
    </source>
</evidence>
<feature type="transmembrane region" description="Helical" evidence="10">
    <location>
        <begin position="32"/>
        <end position="55"/>
    </location>
</feature>
<proteinExistence type="inferred from homology"/>
<dbReference type="PANTHER" id="PTHR31040:SF1">
    <property type="entry name" value="NURIM"/>
    <property type="match status" value="1"/>
</dbReference>
<reference evidence="11 12" key="1">
    <citation type="submission" date="2009-12" db="EMBL/GenBank/DDBJ databases">
        <title>The Genome Sequence of Anolis carolinensis (Green Anole Lizard).</title>
        <authorList>
            <consortium name="The Genome Sequencing Platform"/>
            <person name="Di Palma F."/>
            <person name="Alfoldi J."/>
            <person name="Heiman D."/>
            <person name="Young S."/>
            <person name="Grabherr M."/>
            <person name="Johnson J."/>
            <person name="Lander E.S."/>
            <person name="Lindblad-Toh K."/>
        </authorList>
    </citation>
    <scope>NUCLEOTIDE SEQUENCE [LARGE SCALE GENOMIC DNA]</scope>
    <source>
        <strain evidence="11 12">JBL SC #1</strain>
    </source>
</reference>
<evidence type="ECO:0000313" key="11">
    <source>
        <dbReference type="Ensembl" id="ENSACAP00000041397.1"/>
    </source>
</evidence>
<evidence type="ECO:0000256" key="10">
    <source>
        <dbReference type="SAM" id="Phobius"/>
    </source>
</evidence>
<protein>
    <recommendedName>
        <fullName evidence="3">Nurim</fullName>
    </recommendedName>
    <alternativeName>
        <fullName evidence="8">Nuclear envelope membrane protein</fullName>
    </alternativeName>
    <alternativeName>
        <fullName evidence="7">Nuclear rim protein</fullName>
    </alternativeName>
</protein>
<gene>
    <name evidence="11" type="primary">nrm</name>
</gene>
<evidence type="ECO:0000256" key="6">
    <source>
        <dbReference type="ARBA" id="ARBA00023136"/>
    </source>
</evidence>
<evidence type="ECO:0000256" key="5">
    <source>
        <dbReference type="ARBA" id="ARBA00022989"/>
    </source>
</evidence>
<comment type="subcellular location">
    <subcellularLocation>
        <location evidence="1">Nucleus inner membrane</location>
        <topology evidence="1">Multi-pass membrane protein</topology>
    </subcellularLocation>
</comment>
<dbReference type="Proteomes" id="UP000001646">
    <property type="component" value="Chromosome 2"/>
</dbReference>
<dbReference type="GO" id="GO:0031965">
    <property type="term" value="C:nuclear membrane"/>
    <property type="evidence" value="ECO:0000318"/>
    <property type="project" value="GO_Central"/>
</dbReference>
<comment type="similarity">
    <text evidence="2">Belongs to the nurim family.</text>
</comment>
<evidence type="ECO:0000256" key="4">
    <source>
        <dbReference type="ARBA" id="ARBA00022692"/>
    </source>
</evidence>
<feature type="transmembrane region" description="Helical" evidence="10">
    <location>
        <begin position="139"/>
        <end position="155"/>
    </location>
</feature>
<evidence type="ECO:0000256" key="9">
    <source>
        <dbReference type="SAM" id="MobiDB-lite"/>
    </source>
</evidence>
<evidence type="ECO:0000256" key="8">
    <source>
        <dbReference type="ARBA" id="ARBA00032957"/>
    </source>
</evidence>
<name>A0A803U1Q7_ANOCA</name>
<dbReference type="PANTHER" id="PTHR31040">
    <property type="entry name" value="NURIM"/>
    <property type="match status" value="1"/>
</dbReference>
<sequence>MPSDVRGERAGIPGEAPPPAGRGLQAAGEAPFAPAMAALSLLLLVPALGGFLFAFGTGVELIRFVSLRGLLQPEAASPDRTDAASRPPWGAVLRDPKVLHPLTVDVGLITLFILQHSLMATHRVKHWISSCFGVLQRSFYVFCTALALQLLMRYWQPVQDGPVLWKISTEPWATWVSLICFILHFIAWLVIFSIILIFDYAELMGVKQVYYHCLGMGDPLAVKSSRAVRLYGHLRHPVYLEFLLILWAVPCLSLDRLLLALLFTLYLTCTHSLDQQDYLYLRAQLDKKFQVFSREEAAHGNLLAQNGPSVYKDN</sequence>
<keyword evidence="5 10" id="KW-1133">Transmembrane helix</keyword>
<dbReference type="InParanoid" id="A0A803U1Q7"/>